<dbReference type="Pfam" id="PF01337">
    <property type="entry name" value="Barstar"/>
    <property type="match status" value="1"/>
</dbReference>
<feature type="domain" description="Barstar (barnase inhibitor)" evidence="2">
    <location>
        <begin position="39"/>
        <end position="131"/>
    </location>
</feature>
<dbReference type="OrthoDB" id="5184890at2"/>
<evidence type="ECO:0000259" key="2">
    <source>
        <dbReference type="Pfam" id="PF01337"/>
    </source>
</evidence>
<evidence type="ECO:0000256" key="1">
    <source>
        <dbReference type="ARBA" id="ARBA00006845"/>
    </source>
</evidence>
<name>A0A1G9VE97_9ACTN</name>
<proteinExistence type="inferred from homology"/>
<dbReference type="SUPFAM" id="SSF52038">
    <property type="entry name" value="Barstar-related"/>
    <property type="match status" value="1"/>
</dbReference>
<keyword evidence="4" id="KW-1185">Reference proteome</keyword>
<dbReference type="RefSeq" id="WP_091021971.1">
    <property type="nucleotide sequence ID" value="NZ_BKAE01000004.1"/>
</dbReference>
<gene>
    <name evidence="3" type="ORF">SAMN05192576_0742</name>
</gene>
<dbReference type="Proteomes" id="UP000199004">
    <property type="component" value="Unassembled WGS sequence"/>
</dbReference>
<dbReference type="Gene3D" id="3.30.370.10">
    <property type="entry name" value="Barstar-like"/>
    <property type="match status" value="1"/>
</dbReference>
<accession>A0A1G9VE97</accession>
<comment type="similarity">
    <text evidence="1">Belongs to the barstar family.</text>
</comment>
<organism evidence="3 4">
    <name type="scientific">Nocardioides szechwanensis</name>
    <dbReference type="NCBI Taxonomy" id="1005944"/>
    <lineage>
        <taxon>Bacteria</taxon>
        <taxon>Bacillati</taxon>
        <taxon>Actinomycetota</taxon>
        <taxon>Actinomycetes</taxon>
        <taxon>Propionibacteriales</taxon>
        <taxon>Nocardioidaceae</taxon>
        <taxon>Nocardioides</taxon>
    </lineage>
</organism>
<sequence>MSGLSGVFAGRRPPGIYRWHAAYDVSDVRHTVEHAGWRFGYVDGWLAETKAEFLDAVGVALDFPDYYGRNFDALNDCLRDLADRGDDTVLLWDGWGPFARADEQAFAVALRILTERAEAADHERGGRFLVLLRGAGPDLDVPSLD</sequence>
<protein>
    <submittedName>
        <fullName evidence="3">Barstar, RNAse (Barnase) inhibitor</fullName>
    </submittedName>
</protein>
<dbReference type="STRING" id="1005944.SAMN05192576_0742"/>
<evidence type="ECO:0000313" key="3">
    <source>
        <dbReference type="EMBL" id="SDM70542.1"/>
    </source>
</evidence>
<dbReference type="InterPro" id="IPR035905">
    <property type="entry name" value="Barstar-like_sf"/>
</dbReference>
<reference evidence="3 4" key="1">
    <citation type="submission" date="2016-10" db="EMBL/GenBank/DDBJ databases">
        <authorList>
            <person name="de Groot N.N."/>
        </authorList>
    </citation>
    <scope>NUCLEOTIDE SEQUENCE [LARGE SCALE GENOMIC DNA]</scope>
    <source>
        <strain evidence="3 4">CGMCC 1.11147</strain>
    </source>
</reference>
<dbReference type="InterPro" id="IPR000468">
    <property type="entry name" value="Barstar"/>
</dbReference>
<dbReference type="AlphaFoldDB" id="A0A1G9VE97"/>
<dbReference type="EMBL" id="FNIC01000001">
    <property type="protein sequence ID" value="SDM70542.1"/>
    <property type="molecule type" value="Genomic_DNA"/>
</dbReference>
<evidence type="ECO:0000313" key="4">
    <source>
        <dbReference type="Proteomes" id="UP000199004"/>
    </source>
</evidence>